<evidence type="ECO:0000256" key="1">
    <source>
        <dbReference type="ARBA" id="ARBA00022630"/>
    </source>
</evidence>
<dbReference type="EMBL" id="BMOF01000001">
    <property type="protein sequence ID" value="GGJ90521.1"/>
    <property type="molecule type" value="Genomic_DNA"/>
</dbReference>
<dbReference type="GO" id="GO:0016712">
    <property type="term" value="F:oxidoreductase activity, acting on paired donors, with incorporation or reduction of molecular oxygen, reduced flavin or flavoprotein as one donor, and incorporation of one atom of oxygen"/>
    <property type="evidence" value="ECO:0007669"/>
    <property type="project" value="InterPro"/>
</dbReference>
<dbReference type="PANTHER" id="PTHR36117">
    <property type="entry name" value="4-HYDROXYPHENYLACETATE 3-MONOOXYGENASE-RELATED"/>
    <property type="match status" value="1"/>
</dbReference>
<evidence type="ECO:0000259" key="7">
    <source>
        <dbReference type="Pfam" id="PF11794"/>
    </source>
</evidence>
<feature type="binding site" evidence="5">
    <location>
        <begin position="149"/>
        <end position="151"/>
    </location>
    <ligand>
        <name>FAD</name>
        <dbReference type="ChEBI" id="CHEBI:57692"/>
    </ligand>
</feature>
<dbReference type="Gene3D" id="1.20.140.10">
    <property type="entry name" value="Butyryl-CoA Dehydrogenase, subunit A, domain 3"/>
    <property type="match status" value="1"/>
</dbReference>
<keyword evidence="9" id="KW-1185">Reference proteome</keyword>
<keyword evidence="2 5" id="KW-0274">FAD</keyword>
<dbReference type="Proteomes" id="UP000637720">
    <property type="component" value="Unassembled WGS sequence"/>
</dbReference>
<feature type="binding site" evidence="4">
    <location>
        <begin position="103"/>
        <end position="107"/>
    </location>
    <ligand>
        <name>substrate</name>
    </ligand>
</feature>
<reference evidence="8" key="1">
    <citation type="journal article" date="2014" name="Int. J. Syst. Evol. Microbiol.">
        <title>Complete genome sequence of Corynebacterium casei LMG S-19264T (=DSM 44701T), isolated from a smear-ripened cheese.</title>
        <authorList>
            <consortium name="US DOE Joint Genome Institute (JGI-PGF)"/>
            <person name="Walter F."/>
            <person name="Albersmeier A."/>
            <person name="Kalinowski J."/>
            <person name="Ruckert C."/>
        </authorList>
    </citation>
    <scope>NUCLEOTIDE SEQUENCE</scope>
    <source>
        <strain evidence="8">JCM 14719</strain>
    </source>
</reference>
<feature type="binding site" evidence="4">
    <location>
        <begin position="205"/>
        <end position="206"/>
    </location>
    <ligand>
        <name>substrate</name>
    </ligand>
</feature>
<feature type="binding site" evidence="5">
    <location>
        <begin position="455"/>
        <end position="458"/>
    </location>
    <ligand>
        <name>FAD</name>
        <dbReference type="ChEBI" id="CHEBI:57692"/>
    </ligand>
</feature>
<feature type="binding site" evidence="5">
    <location>
        <begin position="155"/>
        <end position="158"/>
    </location>
    <ligand>
        <name>FAD</name>
        <dbReference type="ChEBI" id="CHEBI:57692"/>
    </ligand>
</feature>
<organism evidence="8 9">
    <name type="scientific">Calditerricola satsumensis</name>
    <dbReference type="NCBI Taxonomy" id="373054"/>
    <lineage>
        <taxon>Bacteria</taxon>
        <taxon>Bacillati</taxon>
        <taxon>Bacillota</taxon>
        <taxon>Bacilli</taxon>
        <taxon>Bacillales</taxon>
        <taxon>Bacillaceae</taxon>
        <taxon>Calditerricola</taxon>
    </lineage>
</organism>
<reference evidence="8" key="2">
    <citation type="submission" date="2020-09" db="EMBL/GenBank/DDBJ databases">
        <authorList>
            <person name="Sun Q."/>
            <person name="Ohkuma M."/>
        </authorList>
    </citation>
    <scope>NUCLEOTIDE SEQUENCE</scope>
    <source>
        <strain evidence="8">JCM 14719</strain>
    </source>
</reference>
<evidence type="ECO:0000313" key="8">
    <source>
        <dbReference type="EMBL" id="GGJ90521.1"/>
    </source>
</evidence>
<dbReference type="Gene3D" id="1.10.3140.10">
    <property type="entry name" value="4-hydroxybutyryl-coa dehydratase, domain 1"/>
    <property type="match status" value="1"/>
</dbReference>
<dbReference type="NCBIfam" id="TIGR02309">
    <property type="entry name" value="HpaB-1"/>
    <property type="match status" value="1"/>
</dbReference>
<gene>
    <name evidence="8" type="ORF">GCM10007043_00260</name>
</gene>
<comment type="caution">
    <text evidence="8">The sequence shown here is derived from an EMBL/GenBank/DDBJ whole genome shotgun (WGS) entry which is preliminary data.</text>
</comment>
<evidence type="ECO:0000256" key="3">
    <source>
        <dbReference type="ARBA" id="ARBA00023002"/>
    </source>
</evidence>
<evidence type="ECO:0000256" key="5">
    <source>
        <dbReference type="PIRSR" id="PIRSR000331-2"/>
    </source>
</evidence>
<feature type="binding site" evidence="4">
    <location>
        <position position="149"/>
    </location>
    <ligand>
        <name>substrate</name>
    </ligand>
</feature>
<dbReference type="GO" id="GO:0010124">
    <property type="term" value="P:phenylacetate catabolic process"/>
    <property type="evidence" value="ECO:0007669"/>
    <property type="project" value="InterPro"/>
</dbReference>
<feature type="domain" description="HpaB/PvcC/4-BUDH N-terminal" evidence="7">
    <location>
        <begin position="5"/>
        <end position="273"/>
    </location>
</feature>
<keyword evidence="3" id="KW-0560">Oxidoreductase</keyword>
<dbReference type="GO" id="GO:0050660">
    <property type="term" value="F:flavin adenine dinucleotide binding"/>
    <property type="evidence" value="ECO:0007669"/>
    <property type="project" value="InterPro"/>
</dbReference>
<dbReference type="GO" id="GO:0016627">
    <property type="term" value="F:oxidoreductase activity, acting on the CH-CH group of donors"/>
    <property type="evidence" value="ECO:0007669"/>
    <property type="project" value="InterPro"/>
</dbReference>
<dbReference type="InterPro" id="IPR046373">
    <property type="entry name" value="Acyl-CoA_Oxase/DH_mid-dom_sf"/>
</dbReference>
<dbReference type="Pfam" id="PF11794">
    <property type="entry name" value="HpaB_N"/>
    <property type="match status" value="1"/>
</dbReference>
<dbReference type="AlphaFoldDB" id="A0A8J3B546"/>
<dbReference type="SUPFAM" id="SSF47203">
    <property type="entry name" value="Acyl-CoA dehydrogenase C-terminal domain-like"/>
    <property type="match status" value="1"/>
</dbReference>
<dbReference type="InterPro" id="IPR024674">
    <property type="entry name" value="HpaB/PvcC/4-BUDH_N"/>
</dbReference>
<proteinExistence type="predicted"/>
<name>A0A8J3B546_9BACI</name>
<dbReference type="InterPro" id="IPR036250">
    <property type="entry name" value="AcylCo_DH-like_C"/>
</dbReference>
<evidence type="ECO:0000313" key="9">
    <source>
        <dbReference type="Proteomes" id="UP000637720"/>
    </source>
</evidence>
<dbReference type="InterPro" id="IPR004925">
    <property type="entry name" value="HpaB/PvcC/4-BUDH"/>
</dbReference>
<dbReference type="InterPro" id="IPR012687">
    <property type="entry name" value="HpaB_Deino-type"/>
</dbReference>
<dbReference type="Gene3D" id="2.40.110.10">
    <property type="entry name" value="Butyryl-CoA Dehydrogenase, subunit A, domain 2"/>
    <property type="match status" value="1"/>
</dbReference>
<evidence type="ECO:0000256" key="2">
    <source>
        <dbReference type="ARBA" id="ARBA00022827"/>
    </source>
</evidence>
<dbReference type="PIRSF" id="PIRSF000331">
    <property type="entry name" value="HpaA_HpaB"/>
    <property type="match status" value="1"/>
</dbReference>
<keyword evidence="1" id="KW-0285">Flavoprotein</keyword>
<dbReference type="SUPFAM" id="SSF56645">
    <property type="entry name" value="Acyl-CoA dehydrogenase NM domain-like"/>
    <property type="match status" value="1"/>
</dbReference>
<sequence length="491" mass="56172">MAIRTGAQYIAAIDRMKANIWVEGKKVEGKISEHPAFRNVIRTQAKLYDMQHDPAKPYMTYRSPSSGEPVSASFLAPKTKEDLEQRRLFIYEWAKYTCGMMGRTPDYLNAALMAFASAADYFGQKERRFADNVRAYYEHCRENDLCLTHTLIHPQVNRSKSAAQQADPYIAARIVKKTADGLVIRGARLLATQAGITDEILVFPSTLLKSSEEDRPYVFAFAIPNDTPGLTFLCRESLDYGKSRFDHPLGSRFEEMDAVVVFEDVLVPWERVFALEDIELCNNAYRETNAVVHMTHQVVIKNVAKTEFLLGVLTHMAETIAVDRYLHVRERIAEVIIALETLKAFLVASEANAKVDRWGNLTPDFAPLNAARNWYPRLYGRLMETFHQLGASGLITLPTEADFRNPQVRPHLDKYLQGANADAYERVQLFRLAWDICMSGFGMRQVLYERFFFGDPVRMAEALYLGYDKQVYIDQVKEFLARLREDEEVRA</sequence>
<dbReference type="InterPro" id="IPR024719">
    <property type="entry name" value="HpaB/PvcC/4-BUDH_C"/>
</dbReference>
<feature type="binding site" evidence="5">
    <location>
        <position position="192"/>
    </location>
    <ligand>
        <name>FAD</name>
        <dbReference type="ChEBI" id="CHEBI:57692"/>
    </ligand>
</feature>
<evidence type="ECO:0000259" key="6">
    <source>
        <dbReference type="Pfam" id="PF03241"/>
    </source>
</evidence>
<dbReference type="PANTHER" id="PTHR36117:SF3">
    <property type="entry name" value="4-HYDROXYPHENYLACETATE 3-MONOOXYGENASE-RELATED"/>
    <property type="match status" value="1"/>
</dbReference>
<dbReference type="Pfam" id="PF03241">
    <property type="entry name" value="HpaB"/>
    <property type="match status" value="1"/>
</dbReference>
<evidence type="ECO:0000256" key="4">
    <source>
        <dbReference type="PIRSR" id="PIRSR000331-1"/>
    </source>
</evidence>
<feature type="domain" description="HpaB/PvcC/4-BUDH C-terminal" evidence="6">
    <location>
        <begin position="281"/>
        <end position="480"/>
    </location>
</feature>
<accession>A0A8J3B546</accession>
<dbReference type="RefSeq" id="WP_188816462.1">
    <property type="nucleotide sequence ID" value="NZ_BMOF01000001.1"/>
</dbReference>
<dbReference type="InterPro" id="IPR009100">
    <property type="entry name" value="AcylCoA_DH/oxidase_NM_dom_sf"/>
</dbReference>
<protein>
    <submittedName>
        <fullName evidence="8">4-hydroxyphenylacetate 3-monooxygenase oxygenase component</fullName>
    </submittedName>
</protein>